<dbReference type="PROSITE" id="PS51419">
    <property type="entry name" value="RAB"/>
    <property type="match status" value="1"/>
</dbReference>
<organism evidence="2 3">
    <name type="scientific">Gigaspora rosea</name>
    <dbReference type="NCBI Taxonomy" id="44941"/>
    <lineage>
        <taxon>Eukaryota</taxon>
        <taxon>Fungi</taxon>
        <taxon>Fungi incertae sedis</taxon>
        <taxon>Mucoromycota</taxon>
        <taxon>Glomeromycotina</taxon>
        <taxon>Glomeromycetes</taxon>
        <taxon>Diversisporales</taxon>
        <taxon>Gigasporaceae</taxon>
        <taxon>Gigaspora</taxon>
    </lineage>
</organism>
<keyword evidence="3" id="KW-1185">Reference proteome</keyword>
<dbReference type="STRING" id="44941.A0A397VTN8"/>
<evidence type="ECO:0000313" key="3">
    <source>
        <dbReference type="Proteomes" id="UP000266673"/>
    </source>
</evidence>
<gene>
    <name evidence="2" type="ORF">C2G38_2031330</name>
</gene>
<evidence type="ECO:0000256" key="1">
    <source>
        <dbReference type="ARBA" id="ARBA00022741"/>
    </source>
</evidence>
<dbReference type="InterPro" id="IPR001806">
    <property type="entry name" value="Small_GTPase"/>
</dbReference>
<dbReference type="GO" id="GO:0003924">
    <property type="term" value="F:GTPase activity"/>
    <property type="evidence" value="ECO:0007669"/>
    <property type="project" value="InterPro"/>
</dbReference>
<reference evidence="2 3" key="1">
    <citation type="submission" date="2018-06" db="EMBL/GenBank/DDBJ databases">
        <title>Comparative genomics reveals the genomic features of Rhizophagus irregularis, R. cerebriforme, R. diaphanum and Gigaspora rosea, and their symbiotic lifestyle signature.</title>
        <authorList>
            <person name="Morin E."/>
            <person name="San Clemente H."/>
            <person name="Chen E.C.H."/>
            <person name="De La Providencia I."/>
            <person name="Hainaut M."/>
            <person name="Kuo A."/>
            <person name="Kohler A."/>
            <person name="Murat C."/>
            <person name="Tang N."/>
            <person name="Roy S."/>
            <person name="Loubradou J."/>
            <person name="Henrissat B."/>
            <person name="Grigoriev I.V."/>
            <person name="Corradi N."/>
            <person name="Roux C."/>
            <person name="Martin F.M."/>
        </authorList>
    </citation>
    <scope>NUCLEOTIDE SEQUENCE [LARGE SCALE GENOMIC DNA]</scope>
    <source>
        <strain evidence="2 3">DAOM 194757</strain>
    </source>
</reference>
<keyword evidence="2" id="KW-0378">Hydrolase</keyword>
<dbReference type="GO" id="GO:0005525">
    <property type="term" value="F:GTP binding"/>
    <property type="evidence" value="ECO:0007669"/>
    <property type="project" value="InterPro"/>
</dbReference>
<dbReference type="Pfam" id="PF00071">
    <property type="entry name" value="Ras"/>
    <property type="match status" value="1"/>
</dbReference>
<evidence type="ECO:0000313" key="2">
    <source>
        <dbReference type="EMBL" id="RIB25121.1"/>
    </source>
</evidence>
<dbReference type="Proteomes" id="UP000266673">
    <property type="component" value="Unassembled WGS sequence"/>
</dbReference>
<dbReference type="SMART" id="SM00175">
    <property type="entry name" value="RAB"/>
    <property type="match status" value="1"/>
</dbReference>
<dbReference type="PANTHER" id="PTHR47978">
    <property type="match status" value="1"/>
</dbReference>
<accession>A0A397VTN8</accession>
<keyword evidence="1" id="KW-0547">Nucleotide-binding</keyword>
<dbReference type="EMBL" id="QKWP01000187">
    <property type="protein sequence ID" value="RIB25121.1"/>
    <property type="molecule type" value="Genomic_DNA"/>
</dbReference>
<dbReference type="OrthoDB" id="2425617at2759"/>
<proteinExistence type="predicted"/>
<dbReference type="Gene3D" id="3.40.50.300">
    <property type="entry name" value="P-loop containing nucleotide triphosphate hydrolases"/>
    <property type="match status" value="1"/>
</dbReference>
<sequence>MSYNASILSLFVTHQKSTHYKCSMRHTYLRDQLTGYFPEMNENYDFFLRIGVDGKDCVGKSSLVSKFAKDDFDNGVYKDTLHVYVTTTYIHLNNYTIKVEFLETGWNLRPNKNYYSYIDGAILVYDINDSDGLIGINEVLCDYSKHATYKIPMMIIANKCNGNTNEIRADLLQKIKTSVGKEFLFDVASINEETSDINKILEECIHRFSDFREIKNLKELTFPSNQFKSITNEYATRLYSFEILNKRKQIEELTSEEIISFLSLIDVSKNFNDIYLLNYNFIMINKYSNRLQKKDDEGRKDDKKDEAKIVVIDAAFRYKVPENLKKPLENAINSVKESPEILEKMIINAKKLPEVLEHQKVERYLQEIVNE</sequence>
<dbReference type="InterPro" id="IPR027417">
    <property type="entry name" value="P-loop_NTPase"/>
</dbReference>
<comment type="caution">
    <text evidence="2">The sequence shown here is derived from an EMBL/GenBank/DDBJ whole genome shotgun (WGS) entry which is preliminary data.</text>
</comment>
<dbReference type="AlphaFoldDB" id="A0A397VTN8"/>
<protein>
    <submittedName>
        <fullName evidence="2">P-loop containing nucleoside triphosphate hydrolase protein</fullName>
    </submittedName>
</protein>
<dbReference type="SUPFAM" id="SSF52540">
    <property type="entry name" value="P-loop containing nucleoside triphosphate hydrolases"/>
    <property type="match status" value="1"/>
</dbReference>
<name>A0A397VTN8_9GLOM</name>